<keyword evidence="1" id="KW-0812">Transmembrane</keyword>
<evidence type="ECO:0000313" key="3">
    <source>
        <dbReference type="Proteomes" id="UP000641152"/>
    </source>
</evidence>
<keyword evidence="1" id="KW-0472">Membrane</keyword>
<evidence type="ECO:0008006" key="4">
    <source>
        <dbReference type="Google" id="ProtNLM"/>
    </source>
</evidence>
<evidence type="ECO:0000256" key="1">
    <source>
        <dbReference type="SAM" id="Phobius"/>
    </source>
</evidence>
<dbReference type="RefSeq" id="WP_192394450.1">
    <property type="nucleotide sequence ID" value="NZ_CAJHIU010000002.1"/>
</dbReference>
<protein>
    <recommendedName>
        <fullName evidence="4">Tc1-like transposase DDE domain-containing protein</fullName>
    </recommendedName>
</protein>
<organism evidence="2 3">
    <name type="scientific">Methylomonas fluvii</name>
    <dbReference type="NCBI Taxonomy" id="1854564"/>
    <lineage>
        <taxon>Bacteria</taxon>
        <taxon>Pseudomonadati</taxon>
        <taxon>Pseudomonadota</taxon>
        <taxon>Gammaproteobacteria</taxon>
        <taxon>Methylococcales</taxon>
        <taxon>Methylococcaceae</taxon>
        <taxon>Methylomonas</taxon>
    </lineage>
</organism>
<gene>
    <name evidence="2" type="ORF">EBB_14230</name>
</gene>
<feature type="transmembrane region" description="Helical" evidence="1">
    <location>
        <begin position="6"/>
        <end position="28"/>
    </location>
</feature>
<dbReference type="EMBL" id="JACXST010000002">
    <property type="protein sequence ID" value="MBD9361658.1"/>
    <property type="molecule type" value="Genomic_DNA"/>
</dbReference>
<keyword evidence="3" id="KW-1185">Reference proteome</keyword>
<dbReference type="Proteomes" id="UP000641152">
    <property type="component" value="Unassembled WGS sequence"/>
</dbReference>
<reference evidence="2 3" key="1">
    <citation type="submission" date="2020-09" db="EMBL/GenBank/DDBJ databases">
        <title>Methylomonas albis sp. nov. and Methylomonas fluvii sp. nov.: Two cold-adapted methanotrophs from the River Elbe and an amended description of Methylovulum psychrotolerans strain Eb1.</title>
        <authorList>
            <person name="Bussmann I.K."/>
            <person name="Klings K.-W."/>
            <person name="Warnstedt J."/>
            <person name="Hoppert M."/>
            <person name="Saborowski A."/>
            <person name="Horn F."/>
            <person name="Liebner S."/>
        </authorList>
    </citation>
    <scope>NUCLEOTIDE SEQUENCE [LARGE SCALE GENOMIC DNA]</scope>
    <source>
        <strain evidence="2 3">EbB</strain>
    </source>
</reference>
<comment type="caution">
    <text evidence="2">The sequence shown here is derived from an EMBL/GenBank/DDBJ whole genome shotgun (WGS) entry which is preliminary data.</text>
</comment>
<proteinExistence type="predicted"/>
<name>A0ABR9DH94_9GAMM</name>
<sequence>MALSEYFWFFGFLVALIEGFNKPLVAILDNASIHNAKKTKAYWDLLVVLQPRAKPE</sequence>
<accession>A0ABR9DH94</accession>
<evidence type="ECO:0000313" key="2">
    <source>
        <dbReference type="EMBL" id="MBD9361658.1"/>
    </source>
</evidence>
<keyword evidence="1" id="KW-1133">Transmembrane helix</keyword>